<feature type="transmembrane region" description="Helical" evidence="2">
    <location>
        <begin position="292"/>
        <end position="311"/>
    </location>
</feature>
<comment type="caution">
    <text evidence="3">The sequence shown here is derived from an EMBL/GenBank/DDBJ whole genome shotgun (WGS) entry which is preliminary data.</text>
</comment>
<keyword evidence="2" id="KW-0812">Transmembrane</keyword>
<feature type="region of interest" description="Disordered" evidence="1">
    <location>
        <begin position="176"/>
        <end position="285"/>
    </location>
</feature>
<keyword evidence="2" id="KW-0472">Membrane</keyword>
<feature type="compositionally biased region" description="Polar residues" evidence="1">
    <location>
        <begin position="213"/>
        <end position="238"/>
    </location>
</feature>
<name>A0A9P6T9K3_9BASI</name>
<feature type="region of interest" description="Disordered" evidence="1">
    <location>
        <begin position="327"/>
        <end position="364"/>
    </location>
</feature>
<dbReference type="OrthoDB" id="2507829at2759"/>
<evidence type="ECO:0000256" key="2">
    <source>
        <dbReference type="SAM" id="Phobius"/>
    </source>
</evidence>
<evidence type="ECO:0000256" key="1">
    <source>
        <dbReference type="SAM" id="MobiDB-lite"/>
    </source>
</evidence>
<keyword evidence="2" id="KW-1133">Transmembrane helix</keyword>
<reference evidence="3" key="1">
    <citation type="submission" date="2013-11" db="EMBL/GenBank/DDBJ databases">
        <title>Genome sequence of the fusiform rust pathogen reveals effectors for host alternation and coevolution with pine.</title>
        <authorList>
            <consortium name="DOE Joint Genome Institute"/>
            <person name="Smith K."/>
            <person name="Pendleton A."/>
            <person name="Kubisiak T."/>
            <person name="Anderson C."/>
            <person name="Salamov A."/>
            <person name="Aerts A."/>
            <person name="Riley R."/>
            <person name="Clum A."/>
            <person name="Lindquist E."/>
            <person name="Ence D."/>
            <person name="Campbell M."/>
            <person name="Kronenberg Z."/>
            <person name="Feau N."/>
            <person name="Dhillon B."/>
            <person name="Hamelin R."/>
            <person name="Burleigh J."/>
            <person name="Smith J."/>
            <person name="Yandell M."/>
            <person name="Nelson C."/>
            <person name="Grigoriev I."/>
            <person name="Davis J."/>
        </authorList>
    </citation>
    <scope>NUCLEOTIDE SEQUENCE</scope>
    <source>
        <strain evidence="3">G11</strain>
    </source>
</reference>
<evidence type="ECO:0000313" key="4">
    <source>
        <dbReference type="Proteomes" id="UP000886653"/>
    </source>
</evidence>
<dbReference type="Proteomes" id="UP000886653">
    <property type="component" value="Unassembled WGS sequence"/>
</dbReference>
<dbReference type="EMBL" id="MU167313">
    <property type="protein sequence ID" value="KAG0143680.1"/>
    <property type="molecule type" value="Genomic_DNA"/>
</dbReference>
<dbReference type="AlphaFoldDB" id="A0A9P6T9K3"/>
<organism evidence="3 4">
    <name type="scientific">Cronartium quercuum f. sp. fusiforme G11</name>
    <dbReference type="NCBI Taxonomy" id="708437"/>
    <lineage>
        <taxon>Eukaryota</taxon>
        <taxon>Fungi</taxon>
        <taxon>Dikarya</taxon>
        <taxon>Basidiomycota</taxon>
        <taxon>Pucciniomycotina</taxon>
        <taxon>Pucciniomycetes</taxon>
        <taxon>Pucciniales</taxon>
        <taxon>Coleosporiaceae</taxon>
        <taxon>Cronartium</taxon>
    </lineage>
</organism>
<keyword evidence="4" id="KW-1185">Reference proteome</keyword>
<protein>
    <submittedName>
        <fullName evidence="3">Uncharacterized protein</fullName>
    </submittedName>
</protein>
<feature type="compositionally biased region" description="Polar residues" evidence="1">
    <location>
        <begin position="176"/>
        <end position="203"/>
    </location>
</feature>
<gene>
    <name evidence="3" type="ORF">CROQUDRAFT_134841</name>
</gene>
<feature type="compositionally biased region" description="Polar residues" evidence="1">
    <location>
        <begin position="348"/>
        <end position="359"/>
    </location>
</feature>
<evidence type="ECO:0000313" key="3">
    <source>
        <dbReference type="EMBL" id="KAG0143680.1"/>
    </source>
</evidence>
<feature type="compositionally biased region" description="Polar residues" evidence="1">
    <location>
        <begin position="509"/>
        <end position="524"/>
    </location>
</feature>
<sequence>MESFLWASCSTLILWSIIRTITKHVRPGPHRVFSSPTASTTVTSLNTFHGFWSLRSVEEREAGPVNASALTIVLSSDNALGLWGRRVTIAVWTLSFPSGSLAAKSSSSPTSSLVSLSPRAFERNLRESAKKVPTIKNLTLVSLPKKNSSNPFNIPTRQSFSLASHEPNLTNERVIPISTSQQPTKNLENSKNVNITSKSSSKPDNAVGRDQVENPTNSFPKTKPPSKQDTSAEENQGAISIKAPIGQPSTSVVPFVTATPPTESDTQTKKINPTTHLGTTNDHHPHPRPHEIAFIVTSLIIIIGCISFLLLRKWYKIRKANQSTRLARLTPPSPSDPKFWDRTCPKSRPQSVQISSLSSQKDHTQPWNPFSDHFFHRNQAEVVYDMQPGAPEPVFTQDKPAIHRRILRRLAGISGSTTSSRSGPIGGISESVVCQHVRDDAEARLRGKKNIEPGDILSIEEKAVQAEAETGYSHPLGDFATLHDWGSESQYWKKRDPDLPESFEIKPTPDQSMSEISSVNDEKR</sequence>
<feature type="compositionally biased region" description="Polar residues" evidence="1">
    <location>
        <begin position="259"/>
        <end position="280"/>
    </location>
</feature>
<accession>A0A9P6T9K3</accession>
<proteinExistence type="predicted"/>
<feature type="region of interest" description="Disordered" evidence="1">
    <location>
        <begin position="490"/>
        <end position="524"/>
    </location>
</feature>